<keyword evidence="3" id="KW-1185">Reference proteome</keyword>
<dbReference type="InterPro" id="IPR045518">
    <property type="entry name" value="2EXR"/>
</dbReference>
<evidence type="ECO:0000259" key="1">
    <source>
        <dbReference type="Pfam" id="PF20150"/>
    </source>
</evidence>
<gene>
    <name evidence="2" type="ORF">PG993_004806</name>
</gene>
<dbReference type="Proteomes" id="UP001444661">
    <property type="component" value="Unassembled WGS sequence"/>
</dbReference>
<evidence type="ECO:0000313" key="3">
    <source>
        <dbReference type="Proteomes" id="UP001444661"/>
    </source>
</evidence>
<sequence>MGPKAYQSIYNTSYPKPPSHDAFPKFTRLPRELRVLIWRESLQRNRLVKVELVRKHDADNNIRYAHKNNLGKVVTGGQYHATTPGYRIYSKLLRVSAEARYEALRFYRIHIPCHIRDPWGKTSKESILYLSPDYDFLHLETRCRAKDTVVDYLFDLKAYDPLGIGLYNIAVSKNTLRSSHWFELEPEHLDPPARKAYLETLSQLREVFLVNITTCARSNAGPLSSIRGAGVRFNDGFPIMTQEPAFARLLPDPRPIQRNLKKVIIATPDPREIINSWRRLLANAGIRHRLNQVQYRYLLAQRPIREGDAVFGAEDAERYLAKENQQWKAALETVSGFRKKKPPYTWSPGKVDAAFGFWLFPVDSDGKAPLGLAEQDPLCWNRILDLSDYPPELGLSEMR</sequence>
<dbReference type="PANTHER" id="PTHR35910">
    <property type="entry name" value="2EXR DOMAIN-CONTAINING PROTEIN"/>
    <property type="match status" value="1"/>
</dbReference>
<proteinExistence type="predicted"/>
<protein>
    <recommendedName>
        <fullName evidence="1">2EXR domain-containing protein</fullName>
    </recommendedName>
</protein>
<reference evidence="2 3" key="1">
    <citation type="submission" date="2023-01" db="EMBL/GenBank/DDBJ databases">
        <title>Analysis of 21 Apiospora genomes using comparative genomics revels a genus with tremendous synthesis potential of carbohydrate active enzymes and secondary metabolites.</title>
        <authorList>
            <person name="Sorensen T."/>
        </authorList>
    </citation>
    <scope>NUCLEOTIDE SEQUENCE [LARGE SCALE GENOMIC DNA]</scope>
    <source>
        <strain evidence="2 3">CBS 33761</strain>
    </source>
</reference>
<organism evidence="2 3">
    <name type="scientific">Apiospora rasikravindrae</name>
    <dbReference type="NCBI Taxonomy" id="990691"/>
    <lineage>
        <taxon>Eukaryota</taxon>
        <taxon>Fungi</taxon>
        <taxon>Dikarya</taxon>
        <taxon>Ascomycota</taxon>
        <taxon>Pezizomycotina</taxon>
        <taxon>Sordariomycetes</taxon>
        <taxon>Xylariomycetidae</taxon>
        <taxon>Amphisphaeriales</taxon>
        <taxon>Apiosporaceae</taxon>
        <taxon>Apiospora</taxon>
    </lineage>
</organism>
<name>A0ABR1TEG0_9PEZI</name>
<feature type="domain" description="2EXR" evidence="1">
    <location>
        <begin position="23"/>
        <end position="137"/>
    </location>
</feature>
<dbReference type="PANTHER" id="PTHR35910:SF6">
    <property type="entry name" value="2EXR DOMAIN-CONTAINING PROTEIN"/>
    <property type="match status" value="1"/>
</dbReference>
<evidence type="ECO:0000313" key="2">
    <source>
        <dbReference type="EMBL" id="KAK8044782.1"/>
    </source>
</evidence>
<comment type="caution">
    <text evidence="2">The sequence shown here is derived from an EMBL/GenBank/DDBJ whole genome shotgun (WGS) entry which is preliminary data.</text>
</comment>
<dbReference type="EMBL" id="JAQQWK010000003">
    <property type="protein sequence ID" value="KAK8044782.1"/>
    <property type="molecule type" value="Genomic_DNA"/>
</dbReference>
<accession>A0ABR1TEG0</accession>
<dbReference type="Pfam" id="PF20150">
    <property type="entry name" value="2EXR"/>
    <property type="match status" value="1"/>
</dbReference>